<dbReference type="Proteomes" id="UP001548189">
    <property type="component" value="Unassembled WGS sequence"/>
</dbReference>
<dbReference type="EC" id="3.4.-.-" evidence="1"/>
<dbReference type="InterPro" id="IPR016047">
    <property type="entry name" value="M23ase_b-sheet_dom"/>
</dbReference>
<dbReference type="InterPro" id="IPR011055">
    <property type="entry name" value="Dup_hybrid_motif"/>
</dbReference>
<protein>
    <submittedName>
        <fullName evidence="1">M23 family metallopeptidase</fullName>
        <ecNumber evidence="1">3.4.-.-</ecNumber>
    </submittedName>
</protein>
<organism evidence="1 2">
    <name type="scientific">Aliikangiella maris</name>
    <dbReference type="NCBI Taxonomy" id="3162458"/>
    <lineage>
        <taxon>Bacteria</taxon>
        <taxon>Pseudomonadati</taxon>
        <taxon>Pseudomonadota</taxon>
        <taxon>Gammaproteobacteria</taxon>
        <taxon>Oceanospirillales</taxon>
        <taxon>Pleioneaceae</taxon>
        <taxon>Aliikangiella</taxon>
    </lineage>
</organism>
<dbReference type="PANTHER" id="PTHR21666:SF285">
    <property type="entry name" value="M23 FAMILY METALLOPEPTIDASE"/>
    <property type="match status" value="1"/>
</dbReference>
<name>A0ABV2BUJ3_9GAMM</name>
<sequence length="274" mass="30592">MNLVRNLLYICLSMFAPFLIGANHIQILTSKPQQGSMIVGKLISGERVYFDKRELVLNDKKLFVFGVGREAPEEISLTIIANNQQVNIPIKIKQRQWKIERVDGLPPAKVNPKSAETIQRIRQEAGLVRQARSQMSRLELFDDAFILPAKGRISGYYGSQRVLNGEPKRPHYGLDIANKTGTPVLAALGGKITLVHHDMFYSGGTLIIDHGYGISSTYIHLNSIDVQEGDIVKQGQQVGTIGATGRATGPHLDWRVNWFDTRLDPQLLINELNN</sequence>
<proteinExistence type="predicted"/>
<dbReference type="CDD" id="cd12797">
    <property type="entry name" value="M23_peptidase"/>
    <property type="match status" value="1"/>
</dbReference>
<dbReference type="Pfam" id="PF01551">
    <property type="entry name" value="Peptidase_M23"/>
    <property type="match status" value="1"/>
</dbReference>
<dbReference type="EMBL" id="JBEVCJ010000011">
    <property type="protein sequence ID" value="MET1255597.1"/>
    <property type="molecule type" value="Genomic_DNA"/>
</dbReference>
<evidence type="ECO:0000313" key="1">
    <source>
        <dbReference type="EMBL" id="MET1255597.1"/>
    </source>
</evidence>
<accession>A0ABV2BUJ3</accession>
<evidence type="ECO:0000313" key="2">
    <source>
        <dbReference type="Proteomes" id="UP001548189"/>
    </source>
</evidence>
<keyword evidence="1" id="KW-0378">Hydrolase</keyword>
<gene>
    <name evidence="1" type="ORF">ABVT43_10705</name>
</gene>
<dbReference type="SUPFAM" id="SSF51261">
    <property type="entry name" value="Duplicated hybrid motif"/>
    <property type="match status" value="1"/>
</dbReference>
<keyword evidence="2" id="KW-1185">Reference proteome</keyword>
<reference evidence="1 2" key="1">
    <citation type="submission" date="2024-06" db="EMBL/GenBank/DDBJ databases">
        <authorList>
            <person name="Li F."/>
        </authorList>
    </citation>
    <scope>NUCLEOTIDE SEQUENCE [LARGE SCALE GENOMIC DNA]</scope>
    <source>
        <strain evidence="1 2">GXAS 311</strain>
    </source>
</reference>
<comment type="caution">
    <text evidence="1">The sequence shown here is derived from an EMBL/GenBank/DDBJ whole genome shotgun (WGS) entry which is preliminary data.</text>
</comment>
<dbReference type="InterPro" id="IPR050570">
    <property type="entry name" value="Cell_wall_metabolism_enzyme"/>
</dbReference>
<dbReference type="Gene3D" id="2.70.70.10">
    <property type="entry name" value="Glucose Permease (Domain IIA)"/>
    <property type="match status" value="1"/>
</dbReference>
<dbReference type="GO" id="GO:0016787">
    <property type="term" value="F:hydrolase activity"/>
    <property type="evidence" value="ECO:0007669"/>
    <property type="project" value="UniProtKB-KW"/>
</dbReference>
<dbReference type="PANTHER" id="PTHR21666">
    <property type="entry name" value="PEPTIDASE-RELATED"/>
    <property type="match status" value="1"/>
</dbReference>